<dbReference type="EMBL" id="AMZH03016238">
    <property type="protein sequence ID" value="RRT44795.1"/>
    <property type="molecule type" value="Genomic_DNA"/>
</dbReference>
<gene>
    <name evidence="2" type="ORF">B296_00048735</name>
</gene>
<evidence type="ECO:0000313" key="3">
    <source>
        <dbReference type="Proteomes" id="UP000287651"/>
    </source>
</evidence>
<reference evidence="2 3" key="1">
    <citation type="journal article" date="2014" name="Agronomy (Basel)">
        <title>A Draft Genome Sequence for Ensete ventricosum, the Drought-Tolerant Tree Against Hunger.</title>
        <authorList>
            <person name="Harrison J."/>
            <person name="Moore K.A."/>
            <person name="Paszkiewicz K."/>
            <person name="Jones T."/>
            <person name="Grant M."/>
            <person name="Ambacheew D."/>
            <person name="Muzemil S."/>
            <person name="Studholme D.J."/>
        </authorList>
    </citation>
    <scope>NUCLEOTIDE SEQUENCE [LARGE SCALE GENOMIC DNA]</scope>
</reference>
<comment type="caution">
    <text evidence="2">The sequence shown here is derived from an EMBL/GenBank/DDBJ whole genome shotgun (WGS) entry which is preliminary data.</text>
</comment>
<organism evidence="2 3">
    <name type="scientific">Ensete ventricosum</name>
    <name type="common">Abyssinian banana</name>
    <name type="synonym">Musa ensete</name>
    <dbReference type="NCBI Taxonomy" id="4639"/>
    <lineage>
        <taxon>Eukaryota</taxon>
        <taxon>Viridiplantae</taxon>
        <taxon>Streptophyta</taxon>
        <taxon>Embryophyta</taxon>
        <taxon>Tracheophyta</taxon>
        <taxon>Spermatophyta</taxon>
        <taxon>Magnoliopsida</taxon>
        <taxon>Liliopsida</taxon>
        <taxon>Zingiberales</taxon>
        <taxon>Musaceae</taxon>
        <taxon>Ensete</taxon>
    </lineage>
</organism>
<accession>A0A426XZ50</accession>
<name>A0A426XZ50_ENSVE</name>
<dbReference type="Proteomes" id="UP000287651">
    <property type="component" value="Unassembled WGS sequence"/>
</dbReference>
<dbReference type="AlphaFoldDB" id="A0A426XZ50"/>
<proteinExistence type="predicted"/>
<feature type="non-terminal residue" evidence="2">
    <location>
        <position position="1"/>
    </location>
</feature>
<evidence type="ECO:0000313" key="2">
    <source>
        <dbReference type="EMBL" id="RRT44795.1"/>
    </source>
</evidence>
<feature type="region of interest" description="Disordered" evidence="1">
    <location>
        <begin position="48"/>
        <end position="78"/>
    </location>
</feature>
<protein>
    <submittedName>
        <fullName evidence="2">Uncharacterized protein</fullName>
    </submittedName>
</protein>
<sequence>LSPQEPASPTVKVTCAGVSVRSETGAELDAVDHQVELRLRGEVVKQGQIDATGTADTSVRRSAPARGPGSGTASRGSVAGSVGALHRLLVVV</sequence>
<evidence type="ECO:0000256" key="1">
    <source>
        <dbReference type="SAM" id="MobiDB-lite"/>
    </source>
</evidence>